<gene>
    <name evidence="5" type="ORF">VHEMI05983</name>
</gene>
<feature type="region of interest" description="Disordered" evidence="3">
    <location>
        <begin position="1"/>
        <end position="69"/>
    </location>
</feature>
<protein>
    <recommendedName>
        <fullName evidence="4">Zn(2)-C6 fungal-type domain-containing protein</fullName>
    </recommendedName>
</protein>
<evidence type="ECO:0000256" key="1">
    <source>
        <dbReference type="ARBA" id="ARBA00022723"/>
    </source>
</evidence>
<keyword evidence="2" id="KW-0539">Nucleus</keyword>
<dbReference type="CDD" id="cd12148">
    <property type="entry name" value="fungal_TF_MHR"/>
    <property type="match status" value="1"/>
</dbReference>
<reference evidence="5 6" key="1">
    <citation type="journal article" date="2015" name="Genome Announc.">
        <title>Draft Genome Sequence and Gene Annotation of the Entomopathogenic Fungus Verticillium hemipterigenum.</title>
        <authorList>
            <person name="Horn F."/>
            <person name="Habel A."/>
            <person name="Scharf D.H."/>
            <person name="Dworschak J."/>
            <person name="Brakhage A.A."/>
            <person name="Guthke R."/>
            <person name="Hertweck C."/>
            <person name="Linde J."/>
        </authorList>
    </citation>
    <scope>NUCLEOTIDE SEQUENCE [LARGE SCALE GENOMIC DNA]</scope>
</reference>
<dbReference type="Proteomes" id="UP000039046">
    <property type="component" value="Unassembled WGS sequence"/>
</dbReference>
<accession>A0A0A1TIE5</accession>
<dbReference type="OrthoDB" id="5367487at2759"/>
<evidence type="ECO:0000256" key="3">
    <source>
        <dbReference type="SAM" id="MobiDB-lite"/>
    </source>
</evidence>
<keyword evidence="1" id="KW-0479">Metal-binding</keyword>
<dbReference type="InterPro" id="IPR007219">
    <property type="entry name" value="XnlR_reg_dom"/>
</dbReference>
<dbReference type="AlphaFoldDB" id="A0A0A1TIE5"/>
<dbReference type="GO" id="GO:0003677">
    <property type="term" value="F:DNA binding"/>
    <property type="evidence" value="ECO:0007669"/>
    <property type="project" value="InterPro"/>
</dbReference>
<evidence type="ECO:0000259" key="4">
    <source>
        <dbReference type="PROSITE" id="PS50048"/>
    </source>
</evidence>
<evidence type="ECO:0000313" key="6">
    <source>
        <dbReference type="Proteomes" id="UP000039046"/>
    </source>
</evidence>
<feature type="compositionally biased region" description="Low complexity" evidence="3">
    <location>
        <begin position="50"/>
        <end position="62"/>
    </location>
</feature>
<name>A0A0A1TIE5_9HYPO</name>
<feature type="region of interest" description="Disordered" evidence="3">
    <location>
        <begin position="116"/>
        <end position="139"/>
    </location>
</feature>
<dbReference type="GO" id="GO:0006351">
    <property type="term" value="P:DNA-templated transcription"/>
    <property type="evidence" value="ECO:0007669"/>
    <property type="project" value="InterPro"/>
</dbReference>
<feature type="domain" description="Zn(2)-C6 fungal-type" evidence="4">
    <location>
        <begin position="78"/>
        <end position="107"/>
    </location>
</feature>
<dbReference type="HOGENOM" id="CLU_015502_0_1_1"/>
<proteinExistence type="predicted"/>
<dbReference type="Gene3D" id="4.10.240.10">
    <property type="entry name" value="Zn(2)-C6 fungal-type DNA-binding domain"/>
    <property type="match status" value="1"/>
</dbReference>
<dbReference type="PROSITE" id="PS50048">
    <property type="entry name" value="ZN2_CY6_FUNGAL_2"/>
    <property type="match status" value="1"/>
</dbReference>
<evidence type="ECO:0000256" key="2">
    <source>
        <dbReference type="ARBA" id="ARBA00023242"/>
    </source>
</evidence>
<dbReference type="PANTHER" id="PTHR47431:SF1">
    <property type="entry name" value="ZN(II)2CYS6 TRANSCRIPTION FACTOR (EUROFUNG)"/>
    <property type="match status" value="1"/>
</dbReference>
<sequence>MDQRPGQASSQDAAAGPGANNSSQQPSVYPNPASAQLQADHASVERNEASQQTVSGSTSSSSNTPGESARKEATVTTACLACRSKHLKCDGSNPCSRCVLSGFECVYVASRRGYRGPRRTNLLNPNKRRATSPLGASEFSPHAIADSSLASPIVRGSFSSQSGLQGSPQTPHHFDQHAPSVGEGQTVARGSGAESNRNARGSNVLRPIPLPERCIDSFYHNFFAAHPFVLPKQNLLTNPLQPSIETLLAAIRWVGSLFLPEAAAIRRELYDTVYQRIYAADTTSDGYLVQAMLLLIVALDGGCEQDKARQLLGDVETIAIQIGLHTKNFSIVNGRGIPILEESWRRTWWDLFIVDGMIAGVHRVTNFLLFDIPTDVPLPCEEHQYLSGNIPPPMTLEELETRDFSGEDREFSSFAYRILSGRTLGKFMRTPPFYGPEDENVARIEALLTNWRLHLPQNKRDALQHNGQLDEMMFQAHMMNHATSILLHQQFSQIDSSSTQSINSCAPYQMVPAGGGDLFNAHTKHTIAAASEISKLITHRVPLLSHTHFFTCVVTLSSIVHLSRWSLFWMAHDDTDLREQIRLNVGALSHLSSVWRAASNACGQVRSVAQEIYRVKKQQQSNSEYWLGFTPDAMINSIAVDDSIIGDIERISGQNNTNAPQ</sequence>
<organism evidence="5 6">
    <name type="scientific">[Torrubiella] hemipterigena</name>
    <dbReference type="NCBI Taxonomy" id="1531966"/>
    <lineage>
        <taxon>Eukaryota</taxon>
        <taxon>Fungi</taxon>
        <taxon>Dikarya</taxon>
        <taxon>Ascomycota</taxon>
        <taxon>Pezizomycotina</taxon>
        <taxon>Sordariomycetes</taxon>
        <taxon>Hypocreomycetidae</taxon>
        <taxon>Hypocreales</taxon>
        <taxon>Clavicipitaceae</taxon>
        <taxon>Clavicipitaceae incertae sedis</taxon>
        <taxon>'Torrubiella' clade</taxon>
    </lineage>
</organism>
<dbReference type="EMBL" id="CDHN01000003">
    <property type="protein sequence ID" value="CEJ90183.1"/>
    <property type="molecule type" value="Genomic_DNA"/>
</dbReference>
<dbReference type="Pfam" id="PF00172">
    <property type="entry name" value="Zn_clus"/>
    <property type="match status" value="1"/>
</dbReference>
<feature type="compositionally biased region" description="Polar residues" evidence="3">
    <location>
        <begin position="1"/>
        <end position="12"/>
    </location>
</feature>
<feature type="compositionally biased region" description="Polar residues" evidence="3">
    <location>
        <begin position="19"/>
        <end position="37"/>
    </location>
</feature>
<keyword evidence="6" id="KW-1185">Reference proteome</keyword>
<dbReference type="SMART" id="SM00066">
    <property type="entry name" value="GAL4"/>
    <property type="match status" value="1"/>
</dbReference>
<dbReference type="GO" id="GO:0008270">
    <property type="term" value="F:zinc ion binding"/>
    <property type="evidence" value="ECO:0007669"/>
    <property type="project" value="InterPro"/>
</dbReference>
<dbReference type="STRING" id="1531966.A0A0A1TIE5"/>
<dbReference type="PANTHER" id="PTHR47431">
    <property type="entry name" value="ZN(II)2CYS6 TRANSCRIPTION FACTOR (EUROFUNG)-RELATED"/>
    <property type="match status" value="1"/>
</dbReference>
<feature type="region of interest" description="Disordered" evidence="3">
    <location>
        <begin position="158"/>
        <end position="204"/>
    </location>
</feature>
<dbReference type="InterPro" id="IPR001138">
    <property type="entry name" value="Zn2Cys6_DnaBD"/>
</dbReference>
<dbReference type="Pfam" id="PF04082">
    <property type="entry name" value="Fungal_trans"/>
    <property type="match status" value="1"/>
</dbReference>
<dbReference type="GO" id="GO:0000981">
    <property type="term" value="F:DNA-binding transcription factor activity, RNA polymerase II-specific"/>
    <property type="evidence" value="ECO:0007669"/>
    <property type="project" value="InterPro"/>
</dbReference>
<dbReference type="PROSITE" id="PS00463">
    <property type="entry name" value="ZN2_CY6_FUNGAL_1"/>
    <property type="match status" value="1"/>
</dbReference>
<dbReference type="SUPFAM" id="SSF57701">
    <property type="entry name" value="Zn2/Cys6 DNA-binding domain"/>
    <property type="match status" value="1"/>
</dbReference>
<evidence type="ECO:0000313" key="5">
    <source>
        <dbReference type="EMBL" id="CEJ90183.1"/>
    </source>
</evidence>
<feature type="compositionally biased region" description="Low complexity" evidence="3">
    <location>
        <begin position="158"/>
        <end position="169"/>
    </location>
</feature>
<dbReference type="CDD" id="cd00067">
    <property type="entry name" value="GAL4"/>
    <property type="match status" value="1"/>
</dbReference>
<dbReference type="InterPro" id="IPR036864">
    <property type="entry name" value="Zn2-C6_fun-type_DNA-bd_sf"/>
</dbReference>